<proteinExistence type="predicted"/>
<gene>
    <name evidence="2" type="ORF">PGO_003360</name>
</gene>
<keyword evidence="3" id="KW-1185">Reference proteome</keyword>
<accession>A0A1Y1JPY2</accession>
<dbReference type="RefSeq" id="XP_028547098.1">
    <property type="nucleotide sequence ID" value="XM_028691297.1"/>
</dbReference>
<dbReference type="EMBL" id="BDQF01000376">
    <property type="protein sequence ID" value="GAW84509.1"/>
    <property type="molecule type" value="Genomic_DNA"/>
</dbReference>
<protein>
    <submittedName>
        <fullName evidence="2">Variable surface protein</fullName>
    </submittedName>
</protein>
<dbReference type="GeneID" id="39745317"/>
<evidence type="ECO:0000313" key="3">
    <source>
        <dbReference type="Proteomes" id="UP000195521"/>
    </source>
</evidence>
<organism evidence="2 3">
    <name type="scientific">Plasmodium gonderi</name>
    <dbReference type="NCBI Taxonomy" id="77519"/>
    <lineage>
        <taxon>Eukaryota</taxon>
        <taxon>Sar</taxon>
        <taxon>Alveolata</taxon>
        <taxon>Apicomplexa</taxon>
        <taxon>Aconoidasida</taxon>
        <taxon>Haemosporida</taxon>
        <taxon>Plasmodiidae</taxon>
        <taxon>Plasmodium</taxon>
        <taxon>Plasmodium (Plasmodium)</taxon>
    </lineage>
</organism>
<comment type="caution">
    <text evidence="2">The sequence shown here is derived from an EMBL/GenBank/DDBJ whole genome shotgun (WGS) entry which is preliminary data.</text>
</comment>
<reference evidence="3" key="1">
    <citation type="submission" date="2017-04" db="EMBL/GenBank/DDBJ databases">
        <title>Plasmodium gonderi genome.</title>
        <authorList>
            <person name="Arisue N."/>
            <person name="Honma H."/>
            <person name="Kawai S."/>
            <person name="Tougan T."/>
            <person name="Tanabe K."/>
            <person name="Horii T."/>
        </authorList>
    </citation>
    <scope>NUCLEOTIDE SEQUENCE [LARGE SCALE GENOMIC DNA]</scope>
    <source>
        <strain evidence="3">ATCC 30045</strain>
    </source>
</reference>
<keyword evidence="1" id="KW-1133">Transmembrane helix</keyword>
<evidence type="ECO:0000313" key="2">
    <source>
        <dbReference type="EMBL" id="GAW84509.1"/>
    </source>
</evidence>
<evidence type="ECO:0000256" key="1">
    <source>
        <dbReference type="SAM" id="Phobius"/>
    </source>
</evidence>
<keyword evidence="1" id="KW-0812">Transmembrane</keyword>
<dbReference type="AlphaFoldDB" id="A0A1Y1JPY2"/>
<name>A0A1Y1JPY2_PLAGO</name>
<keyword evidence="1" id="KW-0472">Membrane</keyword>
<sequence>MYVIKNTVIVNFRSIYKNVYNFPQCNKIMKDILFEKVGDMGPVNRFFSKYNIRNNILDAIKCQKAMLYVLDIDIKSNFYNVTKESGFLYLNYWLYNNIKADDKSRETQKIYEALLKDHKSIYTDSNCLEFKHYTITSTHIKWINKMYSMYECLNGMKHKDESYSIDPLCNALKDFINKYESEVQNDTEKSQNPTLFDKCKNNTRVPTIIITIVALLISIVFLVLYKTPIGSYFQSLLIRKRNDCNIMDSETNNLQPPSISQCASNYNKYDILYHCN</sequence>
<dbReference type="Proteomes" id="UP000195521">
    <property type="component" value="Unassembled WGS sequence"/>
</dbReference>
<feature type="transmembrane region" description="Helical" evidence="1">
    <location>
        <begin position="205"/>
        <end position="225"/>
    </location>
</feature>